<keyword evidence="2" id="KW-0805">Transcription regulation</keyword>
<comment type="caution">
    <text evidence="6">The sequence shown here is derived from an EMBL/GenBank/DDBJ whole genome shotgun (WGS) entry which is preliminary data.</text>
</comment>
<dbReference type="Proteomes" id="UP000637578">
    <property type="component" value="Unassembled WGS sequence"/>
</dbReference>
<feature type="domain" description="HTH lysR-type" evidence="5">
    <location>
        <begin position="2"/>
        <end position="59"/>
    </location>
</feature>
<gene>
    <name evidence="6" type="ORF">GCM10012275_34120</name>
</gene>
<dbReference type="InterPro" id="IPR036390">
    <property type="entry name" value="WH_DNA-bd_sf"/>
</dbReference>
<dbReference type="InterPro" id="IPR036388">
    <property type="entry name" value="WH-like_DNA-bd_sf"/>
</dbReference>
<reference evidence="6" key="2">
    <citation type="submission" date="2020-09" db="EMBL/GenBank/DDBJ databases">
        <authorList>
            <person name="Sun Q."/>
            <person name="Zhou Y."/>
        </authorList>
    </citation>
    <scope>NUCLEOTIDE SEQUENCE</scope>
    <source>
        <strain evidence="6">CGMCC 4.5737</strain>
    </source>
</reference>
<dbReference type="GO" id="GO:0003700">
    <property type="term" value="F:DNA-binding transcription factor activity"/>
    <property type="evidence" value="ECO:0007669"/>
    <property type="project" value="InterPro"/>
</dbReference>
<name>A0A8J3CFD0_9PSEU</name>
<dbReference type="RefSeq" id="WP_189058803.1">
    <property type="nucleotide sequence ID" value="NZ_BMMK01000015.1"/>
</dbReference>
<dbReference type="PANTHER" id="PTHR30346">
    <property type="entry name" value="TRANSCRIPTIONAL DUAL REGULATOR HCAR-RELATED"/>
    <property type="match status" value="1"/>
</dbReference>
<dbReference type="InterPro" id="IPR000847">
    <property type="entry name" value="LysR_HTH_N"/>
</dbReference>
<dbReference type="SUPFAM" id="SSF53850">
    <property type="entry name" value="Periplasmic binding protein-like II"/>
    <property type="match status" value="1"/>
</dbReference>
<evidence type="ECO:0000313" key="7">
    <source>
        <dbReference type="Proteomes" id="UP000637578"/>
    </source>
</evidence>
<dbReference type="Pfam" id="PF00126">
    <property type="entry name" value="HTH_1"/>
    <property type="match status" value="1"/>
</dbReference>
<dbReference type="PANTHER" id="PTHR30346:SF29">
    <property type="entry name" value="LYSR SUBSTRATE-BINDING"/>
    <property type="match status" value="1"/>
</dbReference>
<evidence type="ECO:0000256" key="4">
    <source>
        <dbReference type="ARBA" id="ARBA00023163"/>
    </source>
</evidence>
<keyword evidence="3" id="KW-0238">DNA-binding</keyword>
<dbReference type="PRINTS" id="PR00039">
    <property type="entry name" value="HTHLYSR"/>
</dbReference>
<dbReference type="InterPro" id="IPR005119">
    <property type="entry name" value="LysR_subst-bd"/>
</dbReference>
<dbReference type="FunFam" id="1.10.10.10:FF:000001">
    <property type="entry name" value="LysR family transcriptional regulator"/>
    <property type="match status" value="1"/>
</dbReference>
<evidence type="ECO:0000256" key="3">
    <source>
        <dbReference type="ARBA" id="ARBA00023125"/>
    </source>
</evidence>
<evidence type="ECO:0000256" key="1">
    <source>
        <dbReference type="ARBA" id="ARBA00009437"/>
    </source>
</evidence>
<evidence type="ECO:0000259" key="5">
    <source>
        <dbReference type="PROSITE" id="PS50931"/>
    </source>
</evidence>
<protein>
    <submittedName>
        <fullName evidence="6">LysR family transcriptional regulator</fullName>
    </submittedName>
</protein>
<evidence type="ECO:0000256" key="2">
    <source>
        <dbReference type="ARBA" id="ARBA00023015"/>
    </source>
</evidence>
<accession>A0A8J3CFD0</accession>
<dbReference type="GO" id="GO:0032993">
    <property type="term" value="C:protein-DNA complex"/>
    <property type="evidence" value="ECO:0007669"/>
    <property type="project" value="TreeGrafter"/>
</dbReference>
<dbReference type="Pfam" id="PF03466">
    <property type="entry name" value="LysR_substrate"/>
    <property type="match status" value="1"/>
</dbReference>
<keyword evidence="4" id="KW-0804">Transcription</keyword>
<sequence length="300" mass="32316">MLELRHLRVLREIARTGSYSSAARNLGYTQPAISQQMKALERRYGTPLVVRAGRGIRFTEAGAELVRHAQDILRDVAEAEAAVTAVANLQAGHVRLVVFPSVSATLVPAAAAHLHRRHPGVRLSLTEAEPPESVQLVRHGECDLALTFAYPEDSDDLDELERIPLLSDPFAAMLPADHALAERAAVGLAELSGDSWVAGCPRCREHLVQVCGAAGFTPDIVFATDDSLAVQSLVAAGLGVAVVPRLLLSSVRRDDLVVRPLQPATHRKIEMVTWPDNLRVPAVAATIRAIEKAARTATQT</sequence>
<evidence type="ECO:0000313" key="6">
    <source>
        <dbReference type="EMBL" id="GGM60127.1"/>
    </source>
</evidence>
<dbReference type="EMBL" id="BMMK01000015">
    <property type="protein sequence ID" value="GGM60127.1"/>
    <property type="molecule type" value="Genomic_DNA"/>
</dbReference>
<reference evidence="6" key="1">
    <citation type="journal article" date="2014" name="Int. J. Syst. Evol. Microbiol.">
        <title>Complete genome sequence of Corynebacterium casei LMG S-19264T (=DSM 44701T), isolated from a smear-ripened cheese.</title>
        <authorList>
            <consortium name="US DOE Joint Genome Institute (JGI-PGF)"/>
            <person name="Walter F."/>
            <person name="Albersmeier A."/>
            <person name="Kalinowski J."/>
            <person name="Ruckert C."/>
        </authorList>
    </citation>
    <scope>NUCLEOTIDE SEQUENCE</scope>
    <source>
        <strain evidence="6">CGMCC 4.5737</strain>
    </source>
</reference>
<dbReference type="CDD" id="cd08423">
    <property type="entry name" value="PBP2_LTTR_like_6"/>
    <property type="match status" value="1"/>
</dbReference>
<proteinExistence type="inferred from homology"/>
<dbReference type="GO" id="GO:0003677">
    <property type="term" value="F:DNA binding"/>
    <property type="evidence" value="ECO:0007669"/>
    <property type="project" value="UniProtKB-KW"/>
</dbReference>
<dbReference type="AlphaFoldDB" id="A0A8J3CFD0"/>
<organism evidence="6 7">
    <name type="scientific">Longimycelium tulufanense</name>
    <dbReference type="NCBI Taxonomy" id="907463"/>
    <lineage>
        <taxon>Bacteria</taxon>
        <taxon>Bacillati</taxon>
        <taxon>Actinomycetota</taxon>
        <taxon>Actinomycetes</taxon>
        <taxon>Pseudonocardiales</taxon>
        <taxon>Pseudonocardiaceae</taxon>
        <taxon>Longimycelium</taxon>
    </lineage>
</organism>
<dbReference type="Gene3D" id="3.40.190.10">
    <property type="entry name" value="Periplasmic binding protein-like II"/>
    <property type="match status" value="2"/>
</dbReference>
<dbReference type="Gene3D" id="1.10.10.10">
    <property type="entry name" value="Winged helix-like DNA-binding domain superfamily/Winged helix DNA-binding domain"/>
    <property type="match status" value="1"/>
</dbReference>
<dbReference type="PROSITE" id="PS50931">
    <property type="entry name" value="HTH_LYSR"/>
    <property type="match status" value="1"/>
</dbReference>
<comment type="similarity">
    <text evidence="1">Belongs to the LysR transcriptional regulatory family.</text>
</comment>
<keyword evidence="7" id="KW-1185">Reference proteome</keyword>
<dbReference type="SUPFAM" id="SSF46785">
    <property type="entry name" value="Winged helix' DNA-binding domain"/>
    <property type="match status" value="1"/>
</dbReference>